<dbReference type="AlphaFoldDB" id="A0A1E3RE32"/>
<dbReference type="InterPro" id="IPR050267">
    <property type="entry name" value="Anti-sigma-factor_SerPK"/>
</dbReference>
<dbReference type="CDD" id="cd07043">
    <property type="entry name" value="STAS_anti-anti-sigma_factors"/>
    <property type="match status" value="1"/>
</dbReference>
<dbReference type="Proteomes" id="UP000094053">
    <property type="component" value="Unassembled WGS sequence"/>
</dbReference>
<evidence type="ECO:0000259" key="1">
    <source>
        <dbReference type="PROSITE" id="PS50801"/>
    </source>
</evidence>
<comment type="caution">
    <text evidence="2">The sequence shown here is derived from an EMBL/GenBank/DDBJ whole genome shotgun (WGS) entry which is preliminary data.</text>
</comment>
<dbReference type="CDD" id="cd16936">
    <property type="entry name" value="HATPase_RsbW-like"/>
    <property type="match status" value="1"/>
</dbReference>
<dbReference type="InterPro" id="IPR002645">
    <property type="entry name" value="STAS_dom"/>
</dbReference>
<organism evidence="2 3">
    <name type="scientific">Mycolicibacterium flavescens</name>
    <name type="common">Mycobacterium flavescens</name>
    <dbReference type="NCBI Taxonomy" id="1776"/>
    <lineage>
        <taxon>Bacteria</taxon>
        <taxon>Bacillati</taxon>
        <taxon>Actinomycetota</taxon>
        <taxon>Actinomycetes</taxon>
        <taxon>Mycobacteriales</taxon>
        <taxon>Mycobacteriaceae</taxon>
        <taxon>Mycolicibacterium</taxon>
    </lineage>
</organism>
<feature type="domain" description="STAS" evidence="1">
    <location>
        <begin position="1"/>
        <end position="111"/>
    </location>
</feature>
<protein>
    <recommendedName>
        <fullName evidence="1">STAS domain-containing protein</fullName>
    </recommendedName>
</protein>
<dbReference type="Pfam" id="PF01740">
    <property type="entry name" value="STAS"/>
    <property type="match status" value="1"/>
</dbReference>
<dbReference type="STRING" id="1776.BHQ18_21250"/>
<dbReference type="Gene3D" id="3.30.565.10">
    <property type="entry name" value="Histidine kinase-like ATPase, C-terminal domain"/>
    <property type="match status" value="1"/>
</dbReference>
<keyword evidence="3" id="KW-1185">Reference proteome</keyword>
<dbReference type="InterPro" id="IPR036513">
    <property type="entry name" value="STAS_dom_sf"/>
</dbReference>
<dbReference type="Gene3D" id="3.30.750.24">
    <property type="entry name" value="STAS domain"/>
    <property type="match status" value="1"/>
</dbReference>
<gene>
    <name evidence="2" type="ORF">BHQ18_21250</name>
</gene>
<dbReference type="PANTHER" id="PTHR35526">
    <property type="entry name" value="ANTI-SIGMA-F FACTOR RSBW-RELATED"/>
    <property type="match status" value="1"/>
</dbReference>
<sequence length="245" mass="25877">MEVASQAVDDVTVLRPCGVLDSDTYRSVRDTIIKAALDEPRGVVVDLAGLRVSAESALAVFTSAAWYVERWPQVPIMLVADSSPARSALARNGVARYVPVYASVRAAFDALADGCPPPARWRVRAELPCTVASLQRARDLVAESLTAWSAPELIPTAKVVATTLVENVLVHTQSSPTLLLEFKEPTVTVAVTDADPRPAGLRESAAAGAQPSGLRIIAALCRAWGNTPSTSGKAVWALLGPENAL</sequence>
<dbReference type="PANTHER" id="PTHR35526:SF3">
    <property type="entry name" value="ANTI-SIGMA-F FACTOR RSBW"/>
    <property type="match status" value="1"/>
</dbReference>
<dbReference type="SUPFAM" id="SSF52091">
    <property type="entry name" value="SpoIIaa-like"/>
    <property type="match status" value="1"/>
</dbReference>
<dbReference type="InterPro" id="IPR036890">
    <property type="entry name" value="HATPase_C_sf"/>
</dbReference>
<dbReference type="EMBL" id="MIHA01000017">
    <property type="protein sequence ID" value="ODQ88130.1"/>
    <property type="molecule type" value="Genomic_DNA"/>
</dbReference>
<proteinExistence type="predicted"/>
<name>A0A1E3RE32_MYCFV</name>
<accession>A0A1E3RE32</accession>
<evidence type="ECO:0000313" key="2">
    <source>
        <dbReference type="EMBL" id="ODQ88130.1"/>
    </source>
</evidence>
<reference evidence="3" key="1">
    <citation type="submission" date="2016-09" db="EMBL/GenBank/DDBJ databases">
        <authorList>
            <person name="Greninger A.L."/>
            <person name="Jerome K.R."/>
            <person name="Mcnair B."/>
            <person name="Wallis C."/>
            <person name="Fang F."/>
        </authorList>
    </citation>
    <scope>NUCLEOTIDE SEQUENCE [LARGE SCALE GENOMIC DNA]</scope>
    <source>
        <strain evidence="3">M6</strain>
    </source>
</reference>
<evidence type="ECO:0000313" key="3">
    <source>
        <dbReference type="Proteomes" id="UP000094053"/>
    </source>
</evidence>
<dbReference type="PROSITE" id="PS50801">
    <property type="entry name" value="STAS"/>
    <property type="match status" value="1"/>
</dbReference>
<dbReference type="OrthoDB" id="4327509at2"/>